<name>A0A6J5XN83_PRUAR</name>
<dbReference type="AlphaFoldDB" id="A0A6J5XN83"/>
<proteinExistence type="predicted"/>
<accession>A0A6J5XN83</accession>
<protein>
    <submittedName>
        <fullName evidence="2">Uncharacterized protein</fullName>
    </submittedName>
</protein>
<reference evidence="3" key="1">
    <citation type="journal article" date="2020" name="Genome Biol.">
        <title>Gamete binning: chromosome-level and haplotype-resolved genome assembly enabled by high-throughput single-cell sequencing of gamete genomes.</title>
        <authorList>
            <person name="Campoy J.A."/>
            <person name="Sun H."/>
            <person name="Goel M."/>
            <person name="Jiao W.-B."/>
            <person name="Folz-Donahue K."/>
            <person name="Wang N."/>
            <person name="Rubio M."/>
            <person name="Liu C."/>
            <person name="Kukat C."/>
            <person name="Ruiz D."/>
            <person name="Huettel B."/>
            <person name="Schneeberger K."/>
        </authorList>
    </citation>
    <scope>NUCLEOTIDE SEQUENCE [LARGE SCALE GENOMIC DNA]</scope>
    <source>
        <strain evidence="3">cv. Rojo Pasion</strain>
    </source>
</reference>
<keyword evidence="1" id="KW-0472">Membrane</keyword>
<keyword evidence="1" id="KW-0812">Transmembrane</keyword>
<feature type="transmembrane region" description="Helical" evidence="1">
    <location>
        <begin position="49"/>
        <end position="68"/>
    </location>
</feature>
<sequence>MSWEWLSPMDTTMGVVGQRFRDWMRALANCLRLADRLTAYRMNWHKQSVYVTAVGMFGAILLVLWLPLPISRGVADQYGKGSYLRVSSKVWMGALMNLVVGCRRITPICRSAPCYWCDTMGVSRTAINLSFSGYDTMMGMLQECWSVNLVARCRMVSLVVPDKIFGIMSWLGGSFDLELCAVRQLQLWFAIQELFLACLSAILGS</sequence>
<dbReference type="EMBL" id="CAEKKB010000006">
    <property type="protein sequence ID" value="CAB4313853.1"/>
    <property type="molecule type" value="Genomic_DNA"/>
</dbReference>
<gene>
    <name evidence="2" type="ORF">ORAREDHAP_LOCUS37425</name>
</gene>
<organism evidence="2 3">
    <name type="scientific">Prunus armeniaca</name>
    <name type="common">Apricot</name>
    <name type="synonym">Armeniaca vulgaris</name>
    <dbReference type="NCBI Taxonomy" id="36596"/>
    <lineage>
        <taxon>Eukaryota</taxon>
        <taxon>Viridiplantae</taxon>
        <taxon>Streptophyta</taxon>
        <taxon>Embryophyta</taxon>
        <taxon>Tracheophyta</taxon>
        <taxon>Spermatophyta</taxon>
        <taxon>Magnoliopsida</taxon>
        <taxon>eudicotyledons</taxon>
        <taxon>Gunneridae</taxon>
        <taxon>Pentapetalae</taxon>
        <taxon>rosids</taxon>
        <taxon>fabids</taxon>
        <taxon>Rosales</taxon>
        <taxon>Rosaceae</taxon>
        <taxon>Amygdaloideae</taxon>
        <taxon>Amygdaleae</taxon>
        <taxon>Prunus</taxon>
    </lineage>
</organism>
<evidence type="ECO:0000256" key="1">
    <source>
        <dbReference type="SAM" id="Phobius"/>
    </source>
</evidence>
<keyword evidence="3" id="KW-1185">Reference proteome</keyword>
<evidence type="ECO:0000313" key="2">
    <source>
        <dbReference type="EMBL" id="CAB4313853.1"/>
    </source>
</evidence>
<evidence type="ECO:0000313" key="3">
    <source>
        <dbReference type="Proteomes" id="UP000507245"/>
    </source>
</evidence>
<keyword evidence="1" id="KW-1133">Transmembrane helix</keyword>
<dbReference type="Proteomes" id="UP000507245">
    <property type="component" value="Unassembled WGS sequence"/>
</dbReference>